<dbReference type="Pfam" id="PF00098">
    <property type="entry name" value="zf-CCHC"/>
    <property type="match status" value="1"/>
</dbReference>
<keyword evidence="1" id="KW-0863">Zinc-finger</keyword>
<dbReference type="GO" id="GO:0003676">
    <property type="term" value="F:nucleic acid binding"/>
    <property type="evidence" value="ECO:0007669"/>
    <property type="project" value="InterPro"/>
</dbReference>
<feature type="compositionally biased region" description="Basic and acidic residues" evidence="2">
    <location>
        <begin position="182"/>
        <end position="197"/>
    </location>
</feature>
<dbReference type="SMART" id="SM00343">
    <property type="entry name" value="ZnF_C2HC"/>
    <property type="match status" value="1"/>
</dbReference>
<sequence length="197" mass="22034">MNVQEYSLRFTQLSKYAASLVSNTKDEMRHFVRGVSDLVEEECHTTMLHDGMSISRLMVYAQSIEESKLKRKKKELKRSRLDEQGQPRFKKRAPNQDSSSTPKVNQERGSGLPSSKPTCHNWGKKHFGKCLASTSGCYSCGKSNHQVRNCPTLMAKGREAKQDSLSGPNPNGTKNSCFYGLRARDDKGALQDEGTGK</sequence>
<feature type="region of interest" description="Disordered" evidence="2">
    <location>
        <begin position="157"/>
        <end position="197"/>
    </location>
</feature>
<dbReference type="PROSITE" id="PS50158">
    <property type="entry name" value="ZF_CCHC"/>
    <property type="match status" value="1"/>
</dbReference>
<dbReference type="PANTHER" id="PTHR34482">
    <property type="entry name" value="DNA DAMAGE-INDUCIBLE PROTEIN 1-LIKE"/>
    <property type="match status" value="1"/>
</dbReference>
<feature type="region of interest" description="Disordered" evidence="2">
    <location>
        <begin position="70"/>
        <end position="118"/>
    </location>
</feature>
<proteinExistence type="predicted"/>
<dbReference type="InterPro" id="IPR001878">
    <property type="entry name" value="Znf_CCHC"/>
</dbReference>
<keyword evidence="1" id="KW-0862">Zinc</keyword>
<accession>A0AAV9K806</accession>
<reference evidence="4 5" key="1">
    <citation type="submission" date="2023-10" db="EMBL/GenBank/DDBJ databases">
        <title>Genome-Wide Identification Analysis in wild type Solanum Pinnatisectum Reveals Some Genes Defensing Phytophthora Infestans.</title>
        <authorList>
            <person name="Sun C."/>
        </authorList>
    </citation>
    <scope>NUCLEOTIDE SEQUENCE [LARGE SCALE GENOMIC DNA]</scope>
    <source>
        <strain evidence="4">LQN</strain>
        <tissue evidence="4">Leaf</tissue>
    </source>
</reference>
<evidence type="ECO:0000256" key="2">
    <source>
        <dbReference type="SAM" id="MobiDB-lite"/>
    </source>
</evidence>
<keyword evidence="1" id="KW-0479">Metal-binding</keyword>
<organism evidence="4 5">
    <name type="scientific">Solanum pinnatisectum</name>
    <name type="common">tansyleaf nightshade</name>
    <dbReference type="NCBI Taxonomy" id="50273"/>
    <lineage>
        <taxon>Eukaryota</taxon>
        <taxon>Viridiplantae</taxon>
        <taxon>Streptophyta</taxon>
        <taxon>Embryophyta</taxon>
        <taxon>Tracheophyta</taxon>
        <taxon>Spermatophyta</taxon>
        <taxon>Magnoliopsida</taxon>
        <taxon>eudicotyledons</taxon>
        <taxon>Gunneridae</taxon>
        <taxon>Pentapetalae</taxon>
        <taxon>asterids</taxon>
        <taxon>lamiids</taxon>
        <taxon>Solanales</taxon>
        <taxon>Solanaceae</taxon>
        <taxon>Solanoideae</taxon>
        <taxon>Solaneae</taxon>
        <taxon>Solanum</taxon>
    </lineage>
</organism>
<evidence type="ECO:0000313" key="5">
    <source>
        <dbReference type="Proteomes" id="UP001311915"/>
    </source>
</evidence>
<keyword evidence="5" id="KW-1185">Reference proteome</keyword>
<dbReference type="GO" id="GO:0008270">
    <property type="term" value="F:zinc ion binding"/>
    <property type="evidence" value="ECO:0007669"/>
    <property type="project" value="UniProtKB-KW"/>
</dbReference>
<feature type="compositionally biased region" description="Polar residues" evidence="2">
    <location>
        <begin position="163"/>
        <end position="176"/>
    </location>
</feature>
<evidence type="ECO:0000313" key="4">
    <source>
        <dbReference type="EMBL" id="KAK4708709.1"/>
    </source>
</evidence>
<dbReference type="Proteomes" id="UP001311915">
    <property type="component" value="Unassembled WGS sequence"/>
</dbReference>
<dbReference type="EMBL" id="JAWPEI010000012">
    <property type="protein sequence ID" value="KAK4708709.1"/>
    <property type="molecule type" value="Genomic_DNA"/>
</dbReference>
<dbReference type="PANTHER" id="PTHR34482:SF57">
    <property type="entry name" value="RETROTRANSPOSON GAG DOMAIN-CONTAINING PROTEIN"/>
    <property type="match status" value="1"/>
</dbReference>
<evidence type="ECO:0000259" key="3">
    <source>
        <dbReference type="PROSITE" id="PS50158"/>
    </source>
</evidence>
<protein>
    <recommendedName>
        <fullName evidence="3">CCHC-type domain-containing protein</fullName>
    </recommendedName>
</protein>
<feature type="compositionally biased region" description="Polar residues" evidence="2">
    <location>
        <begin position="95"/>
        <end position="118"/>
    </location>
</feature>
<comment type="caution">
    <text evidence="4">The sequence shown here is derived from an EMBL/GenBank/DDBJ whole genome shotgun (WGS) entry which is preliminary data.</text>
</comment>
<feature type="domain" description="CCHC-type" evidence="3">
    <location>
        <begin position="137"/>
        <end position="151"/>
    </location>
</feature>
<dbReference type="AlphaFoldDB" id="A0AAV9K806"/>
<gene>
    <name evidence="4" type="ORF">R3W88_029634</name>
</gene>
<evidence type="ECO:0000256" key="1">
    <source>
        <dbReference type="PROSITE-ProRule" id="PRU00047"/>
    </source>
</evidence>
<name>A0AAV9K806_9SOLN</name>